<comment type="similarity">
    <text evidence="1">Belongs to the ATP-dependent AMP-binding enzyme family.</text>
</comment>
<keyword evidence="5" id="KW-1185">Reference proteome</keyword>
<evidence type="ECO:0000256" key="2">
    <source>
        <dbReference type="ARBA" id="ARBA00022598"/>
    </source>
</evidence>
<dbReference type="OMA" id="KQDVRWS"/>
<feature type="domain" description="AMP-dependent synthetase/ligase" evidence="3">
    <location>
        <begin position="28"/>
        <end position="297"/>
    </location>
</feature>
<dbReference type="Pfam" id="PF00501">
    <property type="entry name" value="AMP-binding"/>
    <property type="match status" value="1"/>
</dbReference>
<dbReference type="SMR" id="A0A0P1ANR5"/>
<protein>
    <submittedName>
        <fullName evidence="4">Amp-binding protein</fullName>
    </submittedName>
</protein>
<dbReference type="PANTHER" id="PTHR43201">
    <property type="entry name" value="ACYL-COA SYNTHETASE"/>
    <property type="match status" value="1"/>
</dbReference>
<dbReference type="SUPFAM" id="SSF56801">
    <property type="entry name" value="Acetyl-CoA synthetase-like"/>
    <property type="match status" value="1"/>
</dbReference>
<dbReference type="InterPro" id="IPR042099">
    <property type="entry name" value="ANL_N_sf"/>
</dbReference>
<proteinExistence type="inferred from homology"/>
<sequence>MLGLVHSKRLVRIPLCFRAASTVGATLDEAVNRLPHKEALRSIKQDVRWSFKELNTVVSELANGFLDLQFRCGDVVALWLPNNVENVVTQLAAARAGLTLALIEPQVSEAEELAYILQDSEASGLIFEPKHAGRNQTKIVQDLFPELATFRQRKEVFRPKNFRHLHTVITTGWDPVEGMLNLNGMMVNSPEPHILKAVSKMLNEKTPLVFTYSQTKGQNPKKSALLTHGDLLQRAEMLATSLKLTATDKVLLTGEEPGLSSGPLAAISQSAQIVLPSTEFDQEAIQQAMKVEQCSILGSGLENFKRV</sequence>
<dbReference type="InterPro" id="IPR000873">
    <property type="entry name" value="AMP-dep_synth/lig_dom"/>
</dbReference>
<dbReference type="STRING" id="4781.A0A0P1ANR5"/>
<organism evidence="4 5">
    <name type="scientific">Plasmopara halstedii</name>
    <name type="common">Downy mildew of sunflower</name>
    <dbReference type="NCBI Taxonomy" id="4781"/>
    <lineage>
        <taxon>Eukaryota</taxon>
        <taxon>Sar</taxon>
        <taxon>Stramenopiles</taxon>
        <taxon>Oomycota</taxon>
        <taxon>Peronosporomycetes</taxon>
        <taxon>Peronosporales</taxon>
        <taxon>Peronosporaceae</taxon>
        <taxon>Plasmopara</taxon>
    </lineage>
</organism>
<accession>A0A0P1ANR5</accession>
<dbReference type="OrthoDB" id="10253115at2759"/>
<dbReference type="Gene3D" id="3.40.50.12780">
    <property type="entry name" value="N-terminal domain of ligase-like"/>
    <property type="match status" value="1"/>
</dbReference>
<dbReference type="GO" id="GO:0006631">
    <property type="term" value="P:fatty acid metabolic process"/>
    <property type="evidence" value="ECO:0007669"/>
    <property type="project" value="TreeGrafter"/>
</dbReference>
<name>A0A0P1ANR5_PLAHL</name>
<evidence type="ECO:0000313" key="4">
    <source>
        <dbReference type="EMBL" id="CEG42636.1"/>
    </source>
</evidence>
<dbReference type="RefSeq" id="XP_024579005.1">
    <property type="nucleotide sequence ID" value="XM_024728538.1"/>
</dbReference>
<reference evidence="5" key="1">
    <citation type="submission" date="2014-09" db="EMBL/GenBank/DDBJ databases">
        <authorList>
            <person name="Sharma Rahul"/>
            <person name="Thines Marco"/>
        </authorList>
    </citation>
    <scope>NUCLEOTIDE SEQUENCE [LARGE SCALE GENOMIC DNA]</scope>
</reference>
<dbReference type="GeneID" id="36407950"/>
<dbReference type="PANTHER" id="PTHR43201:SF5">
    <property type="entry name" value="MEDIUM-CHAIN ACYL-COA LIGASE ACSF2, MITOCHONDRIAL"/>
    <property type="match status" value="1"/>
</dbReference>
<evidence type="ECO:0000259" key="3">
    <source>
        <dbReference type="Pfam" id="PF00501"/>
    </source>
</evidence>
<dbReference type="Proteomes" id="UP000054928">
    <property type="component" value="Unassembled WGS sequence"/>
</dbReference>
<evidence type="ECO:0000256" key="1">
    <source>
        <dbReference type="ARBA" id="ARBA00006432"/>
    </source>
</evidence>
<keyword evidence="2" id="KW-0436">Ligase</keyword>
<dbReference type="EMBL" id="CCYD01000645">
    <property type="protein sequence ID" value="CEG42636.1"/>
    <property type="molecule type" value="Genomic_DNA"/>
</dbReference>
<dbReference type="GO" id="GO:0031956">
    <property type="term" value="F:medium-chain fatty acid-CoA ligase activity"/>
    <property type="evidence" value="ECO:0007669"/>
    <property type="project" value="TreeGrafter"/>
</dbReference>
<evidence type="ECO:0000313" key="5">
    <source>
        <dbReference type="Proteomes" id="UP000054928"/>
    </source>
</evidence>
<dbReference type="AlphaFoldDB" id="A0A0P1ANR5"/>